<keyword evidence="2" id="KW-1185">Reference proteome</keyword>
<organism evidence="1 2">
    <name type="scientific">Agathobacter rectalis</name>
    <dbReference type="NCBI Taxonomy" id="39491"/>
    <lineage>
        <taxon>Bacteria</taxon>
        <taxon>Bacillati</taxon>
        <taxon>Bacillota</taxon>
        <taxon>Clostridia</taxon>
        <taxon>Lachnospirales</taxon>
        <taxon>Lachnospiraceae</taxon>
        <taxon>Agathobacter</taxon>
    </lineage>
</organism>
<dbReference type="Pfam" id="PF12685">
    <property type="entry name" value="SpoIIIAH"/>
    <property type="match status" value="1"/>
</dbReference>
<protein>
    <recommendedName>
        <fullName evidence="3">SpoIIIAH-like family protein</fullName>
    </recommendedName>
</protein>
<dbReference type="InterPro" id="IPR024232">
    <property type="entry name" value="SpoIIIAH"/>
</dbReference>
<dbReference type="AlphaFoldDB" id="A0A0M6WLN5"/>
<dbReference type="Proteomes" id="UP000049472">
    <property type="component" value="Unassembled WGS sequence"/>
</dbReference>
<proteinExistence type="predicted"/>
<dbReference type="RefSeq" id="WP_055061883.1">
    <property type="nucleotide sequence ID" value="NZ_CVRQ01000020.1"/>
</dbReference>
<dbReference type="InterPro" id="IPR038503">
    <property type="entry name" value="SpoIIIAH_sf"/>
</dbReference>
<dbReference type="Gene3D" id="1.10.287.4300">
    <property type="entry name" value="Stage III sporulation protein AH-like"/>
    <property type="match status" value="1"/>
</dbReference>
<gene>
    <name evidence="1" type="ORF">T1815_17221</name>
</gene>
<evidence type="ECO:0008006" key="3">
    <source>
        <dbReference type="Google" id="ProtNLM"/>
    </source>
</evidence>
<sequence length="208" mass="22681">MKKGSHKNQIIITTLALLLAVVGYISYDNRDTFMNAKDVLSTEIEAVNGKADTKEPEECEDTQASDEVALETDSTEEILNAGETVLTSASTESEECVAQVKLGREQVRSKNKEALQKIIDDAGVSEAEKKSAVDAMVKLTENAQMEEDAQMMLEAKGFKNAVVSLSDECCDVIVGKEDVTDEKRAQIEDIIKRKTNIGASNIVISTMD</sequence>
<name>A0A0M6WLN5_9FIRM</name>
<reference evidence="2" key="1">
    <citation type="submission" date="2015-05" db="EMBL/GenBank/DDBJ databases">
        <authorList>
            <consortium name="Pathogen Informatics"/>
        </authorList>
    </citation>
    <scope>NUCLEOTIDE SEQUENCE [LARGE SCALE GENOMIC DNA]</scope>
    <source>
        <strain evidence="2">T1-815</strain>
    </source>
</reference>
<evidence type="ECO:0000313" key="1">
    <source>
        <dbReference type="EMBL" id="CRL38022.1"/>
    </source>
</evidence>
<accession>A0A0M6WLN5</accession>
<evidence type="ECO:0000313" key="2">
    <source>
        <dbReference type="Proteomes" id="UP000049472"/>
    </source>
</evidence>
<dbReference type="EMBL" id="CVRQ01000020">
    <property type="protein sequence ID" value="CRL38022.1"/>
    <property type="molecule type" value="Genomic_DNA"/>
</dbReference>